<organism evidence="1 2">
    <name type="scientific">Eiseniibacteriota bacterium</name>
    <dbReference type="NCBI Taxonomy" id="2212470"/>
    <lineage>
        <taxon>Bacteria</taxon>
        <taxon>Candidatus Eiseniibacteriota</taxon>
    </lineage>
</organism>
<evidence type="ECO:0000313" key="2">
    <source>
        <dbReference type="Proteomes" id="UP000320184"/>
    </source>
</evidence>
<dbReference type="EMBL" id="VBOT01000073">
    <property type="protein sequence ID" value="TMQ51338.1"/>
    <property type="molecule type" value="Genomic_DNA"/>
</dbReference>
<comment type="caution">
    <text evidence="1">The sequence shown here is derived from an EMBL/GenBank/DDBJ whole genome shotgun (WGS) entry which is preliminary data.</text>
</comment>
<protein>
    <submittedName>
        <fullName evidence="1">Uncharacterized protein</fullName>
    </submittedName>
</protein>
<reference evidence="1 2" key="1">
    <citation type="journal article" date="2019" name="Nat. Microbiol.">
        <title>Mediterranean grassland soil C-N compound turnover is dependent on rainfall and depth, and is mediated by genomically divergent microorganisms.</title>
        <authorList>
            <person name="Diamond S."/>
            <person name="Andeer P.F."/>
            <person name="Li Z."/>
            <person name="Crits-Christoph A."/>
            <person name="Burstein D."/>
            <person name="Anantharaman K."/>
            <person name="Lane K.R."/>
            <person name="Thomas B.C."/>
            <person name="Pan C."/>
            <person name="Northen T.R."/>
            <person name="Banfield J.F."/>
        </authorList>
    </citation>
    <scope>NUCLEOTIDE SEQUENCE [LARGE SCALE GENOMIC DNA]</scope>
    <source>
        <strain evidence="1">WS_3</strain>
    </source>
</reference>
<dbReference type="AlphaFoldDB" id="A0A538SIZ9"/>
<name>A0A538SIZ9_UNCEI</name>
<proteinExistence type="predicted"/>
<dbReference type="Proteomes" id="UP000320184">
    <property type="component" value="Unassembled WGS sequence"/>
</dbReference>
<accession>A0A538SIZ9</accession>
<sequence length="140" mass="16477">MPSQKLVRCEIRPRGAGGTGTLRFIPLEIFGLWEHLMISKHRFEVVEPRASLWLDMEDSPETAYGESEYERVTEVTAFVYSGRDEMFTRACRYFRTQECERLKQIFLSHYQQGGDRLRTHVRERPGIWLHRELAVAEVEA</sequence>
<evidence type="ECO:0000313" key="1">
    <source>
        <dbReference type="EMBL" id="TMQ51338.1"/>
    </source>
</evidence>
<gene>
    <name evidence="1" type="ORF">E6K73_06145</name>
</gene>